<name>A0A2T4DAD8_9BACT</name>
<dbReference type="GO" id="GO:0016301">
    <property type="term" value="F:kinase activity"/>
    <property type="evidence" value="ECO:0007669"/>
    <property type="project" value="UniProtKB-KW"/>
</dbReference>
<keyword evidence="2" id="KW-0418">Kinase</keyword>
<feature type="transmembrane region" description="Helical" evidence="1">
    <location>
        <begin position="12"/>
        <end position="34"/>
    </location>
</feature>
<gene>
    <name evidence="2" type="ORF">C9994_16775</name>
</gene>
<reference evidence="2 3" key="1">
    <citation type="submission" date="2018-03" db="EMBL/GenBank/DDBJ databases">
        <title>Cross-interface Injection: A General Nanoliter Liquid Handling Method Applied to Single Cells Genome Amplification Automated Nanoliter Liquid Handling Applied to Single Cell Multiple Displacement Amplification.</title>
        <authorList>
            <person name="Yun J."/>
            <person name="Xu P."/>
            <person name="Xu J."/>
            <person name="Dai X."/>
            <person name="Wang Y."/>
            <person name="Zheng X."/>
            <person name="Cao C."/>
            <person name="Yi Q."/>
            <person name="Zhu Y."/>
            <person name="Wang L."/>
            <person name="Dong Z."/>
            <person name="Huang Y."/>
            <person name="Huang L."/>
            <person name="Du W."/>
        </authorList>
    </citation>
    <scope>NUCLEOTIDE SEQUENCE [LARGE SCALE GENOMIC DNA]</scope>
    <source>
        <strain evidence="2 3">Z-D1-2</strain>
    </source>
</reference>
<protein>
    <submittedName>
        <fullName evidence="2">Histidine kinase</fullName>
    </submittedName>
</protein>
<feature type="non-terminal residue" evidence="2">
    <location>
        <position position="111"/>
    </location>
</feature>
<comment type="caution">
    <text evidence="2">The sequence shown here is derived from an EMBL/GenBank/DDBJ whole genome shotgun (WGS) entry which is preliminary data.</text>
</comment>
<keyword evidence="1" id="KW-0472">Membrane</keyword>
<dbReference type="AlphaFoldDB" id="A0A2T4DAD8"/>
<evidence type="ECO:0000313" key="2">
    <source>
        <dbReference type="EMBL" id="PTB90786.1"/>
    </source>
</evidence>
<keyword evidence="1" id="KW-0812">Transmembrane</keyword>
<evidence type="ECO:0000256" key="1">
    <source>
        <dbReference type="SAM" id="Phobius"/>
    </source>
</evidence>
<accession>A0A2T4DAD8</accession>
<dbReference type="EMBL" id="PYVU01000566">
    <property type="protein sequence ID" value="PTB90786.1"/>
    <property type="molecule type" value="Genomic_DNA"/>
</dbReference>
<keyword evidence="2" id="KW-0808">Transferase</keyword>
<proteinExistence type="predicted"/>
<organism evidence="2 3">
    <name type="scientific">Marivirga lumbricoides</name>
    <dbReference type="NCBI Taxonomy" id="1046115"/>
    <lineage>
        <taxon>Bacteria</taxon>
        <taxon>Pseudomonadati</taxon>
        <taxon>Bacteroidota</taxon>
        <taxon>Cytophagia</taxon>
        <taxon>Cytophagales</taxon>
        <taxon>Marivirgaceae</taxon>
        <taxon>Marivirga</taxon>
    </lineage>
</organism>
<evidence type="ECO:0000313" key="3">
    <source>
        <dbReference type="Proteomes" id="UP000240608"/>
    </source>
</evidence>
<keyword evidence="1" id="KW-1133">Transmembrane helix</keyword>
<sequence>MKNFRFTIGNKILGGFITLILIFIIYAGITIFTVSTNSKLTEKNSNIIKPSVTAIKDFNLLIIRSKMLVTNWVYLQSNEADKQSLVTIHEEEYPAMKARITDLKEMWDEER</sequence>
<dbReference type="Proteomes" id="UP000240608">
    <property type="component" value="Unassembled WGS sequence"/>
</dbReference>